<name>A0A6I4J0W6_9SPHN</name>
<evidence type="ECO:0000256" key="1">
    <source>
        <dbReference type="SAM" id="Phobius"/>
    </source>
</evidence>
<dbReference type="AlphaFoldDB" id="A0A6I4J0W6"/>
<keyword evidence="1" id="KW-0812">Transmembrane</keyword>
<dbReference type="RefSeq" id="WP_157026877.1">
    <property type="nucleotide sequence ID" value="NZ_WQMS01000008.1"/>
</dbReference>
<dbReference type="InterPro" id="IPR046130">
    <property type="entry name" value="DUF6127"/>
</dbReference>
<feature type="transmembrane region" description="Helical" evidence="1">
    <location>
        <begin position="78"/>
        <end position="99"/>
    </location>
</feature>
<keyword evidence="3" id="KW-1185">Reference proteome</keyword>
<keyword evidence="1" id="KW-1133">Transmembrane helix</keyword>
<dbReference type="Pfam" id="PF19622">
    <property type="entry name" value="DUF6127"/>
    <property type="match status" value="1"/>
</dbReference>
<dbReference type="EMBL" id="WQMS01000008">
    <property type="protein sequence ID" value="MVO77916.1"/>
    <property type="molecule type" value="Genomic_DNA"/>
</dbReference>
<organism evidence="2 3">
    <name type="scientific">Sphingomonas horti</name>
    <dbReference type="NCBI Taxonomy" id="2682842"/>
    <lineage>
        <taxon>Bacteria</taxon>
        <taxon>Pseudomonadati</taxon>
        <taxon>Pseudomonadota</taxon>
        <taxon>Alphaproteobacteria</taxon>
        <taxon>Sphingomonadales</taxon>
        <taxon>Sphingomonadaceae</taxon>
        <taxon>Sphingomonas</taxon>
    </lineage>
</organism>
<reference evidence="2 3" key="1">
    <citation type="submission" date="2019-12" db="EMBL/GenBank/DDBJ databases">
        <authorList>
            <person name="Huq M.A."/>
        </authorList>
    </citation>
    <scope>NUCLEOTIDE SEQUENCE [LARGE SCALE GENOMIC DNA]</scope>
    <source>
        <strain evidence="2 3">MAH-20</strain>
    </source>
</reference>
<proteinExistence type="predicted"/>
<evidence type="ECO:0000313" key="3">
    <source>
        <dbReference type="Proteomes" id="UP000441389"/>
    </source>
</evidence>
<gene>
    <name evidence="2" type="ORF">GON01_08215</name>
</gene>
<protein>
    <submittedName>
        <fullName evidence="2">Uncharacterized protein</fullName>
    </submittedName>
</protein>
<evidence type="ECO:0000313" key="2">
    <source>
        <dbReference type="EMBL" id="MVO77916.1"/>
    </source>
</evidence>
<sequence>MSQDTMLAALLAQAESEGALRATLRGLVEEASELGARRALASLGLEDAAAGKDMRELRDLLGAWRDAKKSAVQAVAGWFVRLLLALMVVGISVKTGLWARLS</sequence>
<accession>A0A6I4J0W6</accession>
<dbReference type="Proteomes" id="UP000441389">
    <property type="component" value="Unassembled WGS sequence"/>
</dbReference>
<keyword evidence="1" id="KW-0472">Membrane</keyword>
<comment type="caution">
    <text evidence="2">The sequence shown here is derived from an EMBL/GenBank/DDBJ whole genome shotgun (WGS) entry which is preliminary data.</text>
</comment>